<feature type="compositionally biased region" description="Basic and acidic residues" evidence="1">
    <location>
        <begin position="94"/>
        <end position="106"/>
    </location>
</feature>
<feature type="region of interest" description="Disordered" evidence="1">
    <location>
        <begin position="127"/>
        <end position="209"/>
    </location>
</feature>
<gene>
    <name evidence="2" type="ORF">DILT_LOCUS5694</name>
</gene>
<protein>
    <submittedName>
        <fullName evidence="2">Uncharacterized protein</fullName>
    </submittedName>
</protein>
<reference evidence="2 3" key="1">
    <citation type="submission" date="2018-11" db="EMBL/GenBank/DDBJ databases">
        <authorList>
            <consortium name="Pathogen Informatics"/>
        </authorList>
    </citation>
    <scope>NUCLEOTIDE SEQUENCE [LARGE SCALE GENOMIC DNA]</scope>
</reference>
<feature type="non-terminal residue" evidence="2">
    <location>
        <position position="243"/>
    </location>
</feature>
<evidence type="ECO:0000313" key="3">
    <source>
        <dbReference type="Proteomes" id="UP000281553"/>
    </source>
</evidence>
<feature type="region of interest" description="Disordered" evidence="1">
    <location>
        <begin position="1"/>
        <end position="38"/>
    </location>
</feature>
<sequence>MAPFKVPTCVDPATSPNAGHHLRHLPPSRGAPIGASGSTAFPLDTEVKVSQANAGSRIGSAVRSPHPVHCLAMFKPIEEEHTPVLQGPSQSGRTEGDMARDPRESELSDDVLSVDSVGMLFTTSANRREDRSLSCSSQTKPLHAEASVQRGEPFILKPKSRHKPGNLPLPEKSDSSSSGLGSEHSCADSAARTDAGNEPAAVAPTDTSAPTVRCYCKQSVGRVPRCKTRGHYGHSHRHIAVTD</sequence>
<dbReference type="EMBL" id="UYRU01047965">
    <property type="protein sequence ID" value="VDN09863.1"/>
    <property type="molecule type" value="Genomic_DNA"/>
</dbReference>
<keyword evidence="3" id="KW-1185">Reference proteome</keyword>
<proteinExistence type="predicted"/>
<dbReference type="Proteomes" id="UP000281553">
    <property type="component" value="Unassembled WGS sequence"/>
</dbReference>
<evidence type="ECO:0000256" key="1">
    <source>
        <dbReference type="SAM" id="MobiDB-lite"/>
    </source>
</evidence>
<accession>A0A3P7LGR0</accession>
<organism evidence="2 3">
    <name type="scientific">Dibothriocephalus latus</name>
    <name type="common">Fish tapeworm</name>
    <name type="synonym">Diphyllobothrium latum</name>
    <dbReference type="NCBI Taxonomy" id="60516"/>
    <lineage>
        <taxon>Eukaryota</taxon>
        <taxon>Metazoa</taxon>
        <taxon>Spiralia</taxon>
        <taxon>Lophotrochozoa</taxon>
        <taxon>Platyhelminthes</taxon>
        <taxon>Cestoda</taxon>
        <taxon>Eucestoda</taxon>
        <taxon>Diphyllobothriidea</taxon>
        <taxon>Diphyllobothriidae</taxon>
        <taxon>Dibothriocephalus</taxon>
    </lineage>
</organism>
<name>A0A3P7LGR0_DIBLA</name>
<evidence type="ECO:0000313" key="2">
    <source>
        <dbReference type="EMBL" id="VDN09863.1"/>
    </source>
</evidence>
<feature type="region of interest" description="Disordered" evidence="1">
    <location>
        <begin position="79"/>
        <end position="111"/>
    </location>
</feature>
<dbReference type="AlphaFoldDB" id="A0A3P7LGR0"/>
<feature type="compositionally biased region" description="Low complexity" evidence="1">
    <location>
        <begin position="175"/>
        <end position="184"/>
    </location>
</feature>